<keyword evidence="2" id="KW-1185">Reference proteome</keyword>
<protein>
    <submittedName>
        <fullName evidence="1">Uncharacterized protein</fullName>
    </submittedName>
</protein>
<dbReference type="AlphaFoldDB" id="A0AAV3A925"/>
<dbReference type="Proteomes" id="UP001181693">
    <property type="component" value="Unassembled WGS sequence"/>
</dbReference>
<reference evidence="1" key="1">
    <citation type="thesis" date="2020" institute="ProQuest LLC" country="789 East Eisenhower Parkway, Ann Arbor, MI, USA">
        <title>Comparative Genomics and Chromosome Evolution.</title>
        <authorList>
            <person name="Mudd A.B."/>
        </authorList>
    </citation>
    <scope>NUCLEOTIDE SEQUENCE</scope>
    <source>
        <strain evidence="1">1538</strain>
        <tissue evidence="1">Blood</tissue>
    </source>
</reference>
<name>A0AAV3A925_PYXAD</name>
<proteinExistence type="predicted"/>
<evidence type="ECO:0000313" key="2">
    <source>
        <dbReference type="Proteomes" id="UP001181693"/>
    </source>
</evidence>
<sequence length="97" mass="11582">MEKSGFTLKYNYSLREILCSVVRYAIQTREELKFHGCLIRSYGDPSMLLHRNYISILLRTYRHVFFFNLNVKIASHYYNLIYNYKRQTQDLLSCAGA</sequence>
<comment type="caution">
    <text evidence="1">The sequence shown here is derived from an EMBL/GenBank/DDBJ whole genome shotgun (WGS) entry which is preliminary data.</text>
</comment>
<evidence type="ECO:0000313" key="1">
    <source>
        <dbReference type="EMBL" id="DBA23659.1"/>
    </source>
</evidence>
<dbReference type="EMBL" id="DYDO01000006">
    <property type="protein sequence ID" value="DBA23659.1"/>
    <property type="molecule type" value="Genomic_DNA"/>
</dbReference>
<organism evidence="1 2">
    <name type="scientific">Pyxicephalus adspersus</name>
    <name type="common">African bullfrog</name>
    <dbReference type="NCBI Taxonomy" id="30357"/>
    <lineage>
        <taxon>Eukaryota</taxon>
        <taxon>Metazoa</taxon>
        <taxon>Chordata</taxon>
        <taxon>Craniata</taxon>
        <taxon>Vertebrata</taxon>
        <taxon>Euteleostomi</taxon>
        <taxon>Amphibia</taxon>
        <taxon>Batrachia</taxon>
        <taxon>Anura</taxon>
        <taxon>Neobatrachia</taxon>
        <taxon>Ranoidea</taxon>
        <taxon>Pyxicephalidae</taxon>
        <taxon>Pyxicephalinae</taxon>
        <taxon>Pyxicephalus</taxon>
    </lineage>
</organism>
<accession>A0AAV3A925</accession>
<gene>
    <name evidence="1" type="ORF">GDO54_014551</name>
</gene>